<evidence type="ECO:0000259" key="5">
    <source>
        <dbReference type="Pfam" id="PF13231"/>
    </source>
</evidence>
<keyword evidence="1" id="KW-0677">Repeat</keyword>
<evidence type="ECO:0000313" key="6">
    <source>
        <dbReference type="EMBL" id="BAJ63332.1"/>
    </source>
</evidence>
<organism evidence="6 7">
    <name type="scientific">Anaerolinea thermophila (strain DSM 14523 / JCM 11388 / NBRC 100420 / UNI-1)</name>
    <dbReference type="NCBI Taxonomy" id="926569"/>
    <lineage>
        <taxon>Bacteria</taxon>
        <taxon>Bacillati</taxon>
        <taxon>Chloroflexota</taxon>
        <taxon>Anaerolineae</taxon>
        <taxon>Anaerolineales</taxon>
        <taxon>Anaerolineaceae</taxon>
        <taxon>Anaerolinea</taxon>
    </lineage>
</organism>
<feature type="transmembrane region" description="Helical" evidence="4">
    <location>
        <begin position="128"/>
        <end position="148"/>
    </location>
</feature>
<sequence length="1155" mass="129168">MESPMNQTNSSQHWLDRPIFSPTTPIRVETILVTLILILTILSRFVMLGERVMSHDEVNHVWPSHDLFMGRGYAHNPVTHGPFQFHIVALTYFLFGDNDFTSRVPAALFSTAAVAFVLFGYRRYLGRTGALIAGLLFLISPYMMFYGRYTRNEGFIELYGVVMLFAVLRHMEKGDKLSLYLLTASIVMHFITKETAYIYLAQLLVFLLLLFLAEIFRAEGEHLRRSTTILALFGLALLLIFLAIGYGVATAKPASASAPGPAPASARVAIELGLVLGALLSGGAGFVLLIRDLGWEQLKQLRSFNLLLLTGTLVLPQLTAFPVKMLGGDPLDYTSASGRLMTGGFLIFLFLLSAGIGILWNWKLWLKNAFLFYTVYAFFYTTMFTYTNGFFSGIVGSLGYWLSQQGEYRGTQPIYYFALVQLPIYEYLGVLGTLLAVYFGAKYRKFAHKPGISPALDEDSGTQQETETALGENQDTGIPQDTNDLASGPSEPFSLKVFYARTQPLPVLLFLVYWGITSLIAFSIAGEKMPWLTVHITMGFLLAGGWGIGYLIDTTDWKSVLRPEGWIGLALLPVFLTSTSMALGSVLGTNPPFAGNSLTQLQATGQFLLSTLTALATLAGLFYTFRQWETRQVLRLGTLTFFAILTILTARAAYRASFINYDYPTEYLVYAHAAPGPKQVFKQIEEISQRLTRGRDLVVAYSGDANYPFIWYLRYYPNARAFGSQPTRDLREASVIIAGEDVFNKIDPVVGDNYIQFEYMRLWWPMEDYKNLTWERIRNAITSPEYRAALWDIWLNRDYQKYARLTNRTDLTLENWSPAARMRVYIRKDVIGKMWEFGVQPETVEETSPQDPYEAGMISLTPDRVIGTSGINPGELQAPRGMAIAPDGTLYVADSRNHRIQHFAADGTLLHQWGTFADLVQGDAPGGTFNEPWDVAVGLDGTVFVTDTWNHRVQAFTPDGTFLRMWGYFGQAETPDAFWGPRGLAIDQRGRVYVTDTGNKRVAIFEPNGTFVAQFGTAGLDVGQFDEPVGIAIDQDGLVYIADTWNQRVQVFVPDTSGTVFTPIRQWEIAGWYGQSLENKPFLKISPVNGHVFVTDPEGYRVLEFNADGTFVRGWGYYSTNYDGFGLASGLAIDTDGKVWVSDGANNRLLRFTLP</sequence>
<evidence type="ECO:0000313" key="7">
    <source>
        <dbReference type="Proteomes" id="UP000008922"/>
    </source>
</evidence>
<dbReference type="eggNOG" id="COG3391">
    <property type="taxonomic scope" value="Bacteria"/>
</dbReference>
<feature type="transmembrane region" description="Helical" evidence="4">
    <location>
        <begin position="505"/>
        <end position="525"/>
    </location>
</feature>
<feature type="repeat" description="NHL" evidence="2">
    <location>
        <begin position="863"/>
        <end position="906"/>
    </location>
</feature>
<dbReference type="InterPro" id="IPR001258">
    <property type="entry name" value="NHL_repeat"/>
</dbReference>
<dbReference type="CDD" id="cd05819">
    <property type="entry name" value="NHL"/>
    <property type="match status" value="1"/>
</dbReference>
<dbReference type="AlphaFoldDB" id="E8N4G8"/>
<dbReference type="PANTHER" id="PTHR41710">
    <property type="entry name" value="GLYCOSYL TRANSFERASE, FAMILY 39"/>
    <property type="match status" value="1"/>
</dbReference>
<feature type="transmembrane region" description="Helical" evidence="4">
    <location>
        <begin position="268"/>
        <end position="291"/>
    </location>
</feature>
<feature type="transmembrane region" description="Helical" evidence="4">
    <location>
        <begin position="607"/>
        <end position="626"/>
    </location>
</feature>
<feature type="transmembrane region" description="Helical" evidence="4">
    <location>
        <begin position="531"/>
        <end position="553"/>
    </location>
</feature>
<feature type="region of interest" description="Disordered" evidence="3">
    <location>
        <begin position="454"/>
        <end position="483"/>
    </location>
</feature>
<dbReference type="InterPro" id="IPR019962">
    <property type="entry name" value="CHP03663"/>
</dbReference>
<dbReference type="KEGG" id="atm:ANT_12980"/>
<keyword evidence="4" id="KW-1133">Transmembrane helix</keyword>
<feature type="transmembrane region" description="Helical" evidence="4">
    <location>
        <begin position="369"/>
        <end position="402"/>
    </location>
</feature>
<dbReference type="Pfam" id="PF13231">
    <property type="entry name" value="PMT_2"/>
    <property type="match status" value="1"/>
</dbReference>
<feature type="transmembrane region" description="Helical" evidence="4">
    <location>
        <begin position="104"/>
        <end position="121"/>
    </location>
</feature>
<dbReference type="InterPro" id="IPR038731">
    <property type="entry name" value="RgtA/B/C-like"/>
</dbReference>
<name>E8N4G8_ANATU</name>
<feature type="transmembrane region" description="Helical" evidence="4">
    <location>
        <begin position="26"/>
        <end position="47"/>
    </location>
</feature>
<feature type="domain" description="Glycosyltransferase RgtA/B/C/D-like" evidence="5">
    <location>
        <begin position="80"/>
        <end position="233"/>
    </location>
</feature>
<evidence type="ECO:0000256" key="3">
    <source>
        <dbReference type="SAM" id="MobiDB-lite"/>
    </source>
</evidence>
<feature type="transmembrane region" description="Helical" evidence="4">
    <location>
        <begin position="343"/>
        <end position="362"/>
    </location>
</feature>
<dbReference type="STRING" id="926569.ANT_12980"/>
<dbReference type="PROSITE" id="PS51125">
    <property type="entry name" value="NHL"/>
    <property type="match status" value="4"/>
</dbReference>
<evidence type="ECO:0000256" key="2">
    <source>
        <dbReference type="PROSITE-ProRule" id="PRU00504"/>
    </source>
</evidence>
<feature type="transmembrane region" description="Helical" evidence="4">
    <location>
        <begin position="633"/>
        <end position="654"/>
    </location>
</feature>
<keyword evidence="4" id="KW-0472">Membrane</keyword>
<feature type="repeat" description="NHL" evidence="2">
    <location>
        <begin position="980"/>
        <end position="1008"/>
    </location>
</feature>
<dbReference type="Gene3D" id="2.120.10.30">
    <property type="entry name" value="TolB, C-terminal domain"/>
    <property type="match status" value="2"/>
</dbReference>
<dbReference type="InParanoid" id="E8N4G8"/>
<dbReference type="HOGENOM" id="CLU_280151_0_0_0"/>
<reference evidence="6 7" key="1">
    <citation type="submission" date="2010-12" db="EMBL/GenBank/DDBJ databases">
        <title>Whole genome sequence of Anaerolinea thermophila UNI-1.</title>
        <authorList>
            <person name="Narita-Yamada S."/>
            <person name="Kishi E."/>
            <person name="Watanabe Y."/>
            <person name="Takasaki K."/>
            <person name="Ankai A."/>
            <person name="Oguchi A."/>
            <person name="Fukui S."/>
            <person name="Takahashi M."/>
            <person name="Yashiro I."/>
            <person name="Hosoyama A."/>
            <person name="Sekiguchi Y."/>
            <person name="Hanada S."/>
            <person name="Fujita N."/>
        </authorList>
    </citation>
    <scope>NUCLEOTIDE SEQUENCE [LARGE SCALE GENOMIC DNA]</scope>
    <source>
        <strain evidence="7">DSM 14523 / JCM 11388 / NBRC 100420 / UNI-1</strain>
    </source>
</reference>
<dbReference type="SUPFAM" id="SSF101898">
    <property type="entry name" value="NHL repeat"/>
    <property type="match status" value="1"/>
</dbReference>
<dbReference type="eggNOG" id="COG4745">
    <property type="taxonomic scope" value="Bacteria"/>
</dbReference>
<protein>
    <submittedName>
        <fullName evidence="6">Hypothetical membrane protein</fullName>
    </submittedName>
</protein>
<evidence type="ECO:0000256" key="4">
    <source>
        <dbReference type="SAM" id="Phobius"/>
    </source>
</evidence>
<dbReference type="PANTHER" id="PTHR41710:SF2">
    <property type="entry name" value="GLYCOSYL TRANSFERASE FAMILY 39_83 DOMAIN-CONTAINING PROTEIN"/>
    <property type="match status" value="1"/>
</dbReference>
<accession>E8N4G8</accession>
<gene>
    <name evidence="6" type="ordered locus">ANT_12980</name>
</gene>
<dbReference type="OrthoDB" id="134672at2"/>
<dbReference type="Pfam" id="PF01436">
    <property type="entry name" value="NHL"/>
    <property type="match status" value="4"/>
</dbReference>
<feature type="compositionally biased region" description="Polar residues" evidence="3">
    <location>
        <begin position="461"/>
        <end position="483"/>
    </location>
</feature>
<proteinExistence type="predicted"/>
<evidence type="ECO:0000256" key="1">
    <source>
        <dbReference type="ARBA" id="ARBA00022737"/>
    </source>
</evidence>
<feature type="repeat" description="NHL" evidence="2">
    <location>
        <begin position="1012"/>
        <end position="1055"/>
    </location>
</feature>
<keyword evidence="4" id="KW-0812">Transmembrane</keyword>
<dbReference type="Proteomes" id="UP000008922">
    <property type="component" value="Chromosome"/>
</dbReference>
<feature type="transmembrane region" description="Helical" evidence="4">
    <location>
        <begin position="414"/>
        <end position="439"/>
    </location>
</feature>
<feature type="transmembrane region" description="Helical" evidence="4">
    <location>
        <begin position="565"/>
        <end position="587"/>
    </location>
</feature>
<feature type="transmembrane region" description="Helical" evidence="4">
    <location>
        <begin position="198"/>
        <end position="216"/>
    </location>
</feature>
<dbReference type="InterPro" id="IPR011042">
    <property type="entry name" value="6-blade_b-propeller_TolB-like"/>
</dbReference>
<dbReference type="EMBL" id="AP012029">
    <property type="protein sequence ID" value="BAJ63332.1"/>
    <property type="molecule type" value="Genomic_DNA"/>
</dbReference>
<keyword evidence="7" id="KW-1185">Reference proteome</keyword>
<feature type="transmembrane region" description="Helical" evidence="4">
    <location>
        <begin position="228"/>
        <end position="248"/>
    </location>
</feature>
<feature type="transmembrane region" description="Helical" evidence="4">
    <location>
        <begin position="303"/>
        <end position="323"/>
    </location>
</feature>
<feature type="repeat" description="NHL" evidence="2">
    <location>
        <begin position="926"/>
        <end position="959"/>
    </location>
</feature>